<dbReference type="AlphaFoldDB" id="A0A976X5C2"/>
<keyword evidence="3 6" id="KW-0812">Transmembrane</keyword>
<feature type="transmembrane region" description="Helical" evidence="6">
    <location>
        <begin position="139"/>
        <end position="156"/>
    </location>
</feature>
<dbReference type="PANTHER" id="PTHR23291:SF50">
    <property type="entry name" value="PROTEIN LIFEGUARD 4"/>
    <property type="match status" value="1"/>
</dbReference>
<feature type="transmembrane region" description="Helical" evidence="6">
    <location>
        <begin position="201"/>
        <end position="224"/>
    </location>
</feature>
<dbReference type="RefSeq" id="WP_260116516.1">
    <property type="nucleotide sequence ID" value="NZ_CP093361.1"/>
</dbReference>
<keyword evidence="5 6" id="KW-0472">Membrane</keyword>
<sequence length="231" mass="24774">MNNFDQPTERRAVNNAVGVNSFFARVYGWMGASILISALVAFLVVQNGISMSGGSAIVLMIVWAIIPFFIQGAALRSSGLGLALLFIYSAMTGFVFSNILMVYTNTSIVAAFVSSASLFIAMSVYGFITKRSLAKMGTILTGALIAIIIASLINIFLHVGMLSWIISIVTVVVFTGLTAYDTQMLKQFYNQNGNSESANGVAIGGALMLYLNFINLFLSLLQIFGAGDNRN</sequence>
<dbReference type="GO" id="GO:0005886">
    <property type="term" value="C:plasma membrane"/>
    <property type="evidence" value="ECO:0007669"/>
    <property type="project" value="TreeGrafter"/>
</dbReference>
<organism evidence="7 8">
    <name type="scientific">Nicoliella spurrieriana</name>
    <dbReference type="NCBI Taxonomy" id="2925830"/>
    <lineage>
        <taxon>Bacteria</taxon>
        <taxon>Bacillati</taxon>
        <taxon>Bacillota</taxon>
        <taxon>Bacilli</taxon>
        <taxon>Lactobacillales</taxon>
        <taxon>Lactobacillaceae</taxon>
        <taxon>Nicoliella</taxon>
    </lineage>
</organism>
<evidence type="ECO:0000313" key="7">
    <source>
        <dbReference type="EMBL" id="UQS86715.1"/>
    </source>
</evidence>
<feature type="transmembrane region" description="Helical" evidence="6">
    <location>
        <begin position="26"/>
        <end position="45"/>
    </location>
</feature>
<dbReference type="CDD" id="cd10432">
    <property type="entry name" value="BI-1-like_bacterial"/>
    <property type="match status" value="1"/>
</dbReference>
<comment type="similarity">
    <text evidence="2 6">Belongs to the BI1 family.</text>
</comment>
<evidence type="ECO:0000256" key="1">
    <source>
        <dbReference type="ARBA" id="ARBA00004141"/>
    </source>
</evidence>
<evidence type="ECO:0000256" key="4">
    <source>
        <dbReference type="ARBA" id="ARBA00022989"/>
    </source>
</evidence>
<dbReference type="KEGG" id="lbe:MOO44_07465"/>
<dbReference type="PANTHER" id="PTHR23291">
    <property type="entry name" value="BAX INHIBITOR-RELATED"/>
    <property type="match status" value="1"/>
</dbReference>
<dbReference type="Pfam" id="PF01027">
    <property type="entry name" value="Bax1-I"/>
    <property type="match status" value="1"/>
</dbReference>
<keyword evidence="8" id="KW-1185">Reference proteome</keyword>
<comment type="subcellular location">
    <subcellularLocation>
        <location evidence="1">Membrane</location>
        <topology evidence="1">Multi-pass membrane protein</topology>
    </subcellularLocation>
</comment>
<accession>A0A976X5C2</accession>
<evidence type="ECO:0000256" key="2">
    <source>
        <dbReference type="ARBA" id="ARBA00010350"/>
    </source>
</evidence>
<dbReference type="InterPro" id="IPR006214">
    <property type="entry name" value="Bax_inhibitor_1-related"/>
</dbReference>
<proteinExistence type="inferred from homology"/>
<dbReference type="EMBL" id="CP093361">
    <property type="protein sequence ID" value="UQS86715.1"/>
    <property type="molecule type" value="Genomic_DNA"/>
</dbReference>
<feature type="transmembrane region" description="Helical" evidence="6">
    <location>
        <begin position="162"/>
        <end position="180"/>
    </location>
</feature>
<protein>
    <submittedName>
        <fullName evidence="7">Bax inhibitor-1/YccA family protein</fullName>
    </submittedName>
</protein>
<feature type="transmembrane region" description="Helical" evidence="6">
    <location>
        <begin position="51"/>
        <end position="70"/>
    </location>
</feature>
<reference evidence="7" key="1">
    <citation type="journal article" date="2022" name="Int. J. Syst. Evol. Microbiol.">
        <title>Apilactobacillus apisilvae sp. nov., Nicolia spurrieriana gen. nov. sp. nov., Bombilactobacillus folatiphilus sp. nov. and Bombilactobacillus thymidiniphilus sp. nov., four new lactic acid bacterial isolates from stingless bees Tetragonula carbonaria and Austroplebeia australis.</title>
        <authorList>
            <person name="Oliphant S.A."/>
            <person name="Watson-Haigh N.S."/>
            <person name="Sumby K.M."/>
            <person name="Gardner J."/>
            <person name="Groom S."/>
            <person name="Jiranek V."/>
        </authorList>
    </citation>
    <scope>NUCLEOTIDE SEQUENCE</scope>
    <source>
        <strain evidence="7">SGEP1_A5</strain>
    </source>
</reference>
<evidence type="ECO:0000313" key="8">
    <source>
        <dbReference type="Proteomes" id="UP000831181"/>
    </source>
</evidence>
<evidence type="ECO:0000256" key="6">
    <source>
        <dbReference type="RuleBase" id="RU004379"/>
    </source>
</evidence>
<feature type="transmembrane region" description="Helical" evidence="6">
    <location>
        <begin position="108"/>
        <end position="127"/>
    </location>
</feature>
<evidence type="ECO:0000256" key="3">
    <source>
        <dbReference type="ARBA" id="ARBA00022692"/>
    </source>
</evidence>
<keyword evidence="4 6" id="KW-1133">Transmembrane helix</keyword>
<evidence type="ECO:0000256" key="5">
    <source>
        <dbReference type="ARBA" id="ARBA00023136"/>
    </source>
</evidence>
<name>A0A976X5C2_9LACO</name>
<feature type="transmembrane region" description="Helical" evidence="6">
    <location>
        <begin position="82"/>
        <end position="102"/>
    </location>
</feature>
<dbReference type="Proteomes" id="UP000831181">
    <property type="component" value="Chromosome"/>
</dbReference>
<gene>
    <name evidence="7" type="ORF">MOO44_07465</name>
</gene>